<organism evidence="5 6">
    <name type="scientific">Actinocatenispora thailandica</name>
    <dbReference type="NCBI Taxonomy" id="227318"/>
    <lineage>
        <taxon>Bacteria</taxon>
        <taxon>Bacillati</taxon>
        <taxon>Actinomycetota</taxon>
        <taxon>Actinomycetes</taxon>
        <taxon>Micromonosporales</taxon>
        <taxon>Micromonosporaceae</taxon>
        <taxon>Actinocatenispora</taxon>
    </lineage>
</organism>
<evidence type="ECO:0000313" key="5">
    <source>
        <dbReference type="EMBL" id="BCJ36581.1"/>
    </source>
</evidence>
<evidence type="ECO:0000259" key="4">
    <source>
        <dbReference type="Pfam" id="PF11887"/>
    </source>
</evidence>
<dbReference type="Proteomes" id="UP000611640">
    <property type="component" value="Chromosome"/>
</dbReference>
<proteinExistence type="predicted"/>
<feature type="domain" description="Mammalian cell entry C-terminal" evidence="4">
    <location>
        <begin position="142"/>
        <end position="358"/>
    </location>
</feature>
<dbReference type="PANTHER" id="PTHR33371:SF19">
    <property type="entry name" value="MCE-FAMILY PROTEIN MCE4A"/>
    <property type="match status" value="1"/>
</dbReference>
<dbReference type="NCBIfam" id="TIGR00996">
    <property type="entry name" value="Mtu_fam_mce"/>
    <property type="match status" value="1"/>
</dbReference>
<evidence type="ECO:0000259" key="3">
    <source>
        <dbReference type="Pfam" id="PF02470"/>
    </source>
</evidence>
<dbReference type="InterPro" id="IPR003399">
    <property type="entry name" value="Mce/MlaD"/>
</dbReference>
<feature type="domain" description="Mce/MlaD" evidence="3">
    <location>
        <begin position="62"/>
        <end position="135"/>
    </location>
</feature>
<evidence type="ECO:0000256" key="2">
    <source>
        <dbReference type="SAM" id="Phobius"/>
    </source>
</evidence>
<keyword evidence="6" id="KW-1185">Reference proteome</keyword>
<dbReference type="KEGG" id="atl:Athai_40840"/>
<dbReference type="PANTHER" id="PTHR33371">
    <property type="entry name" value="INTERMEMBRANE PHOSPHOLIPID TRANSPORT SYSTEM BINDING PROTEIN MLAD-RELATED"/>
    <property type="match status" value="1"/>
</dbReference>
<gene>
    <name evidence="5" type="ORF">Athai_40840</name>
</gene>
<keyword evidence="2" id="KW-0812">Transmembrane</keyword>
<reference evidence="5 6" key="1">
    <citation type="submission" date="2020-08" db="EMBL/GenBank/DDBJ databases">
        <title>Whole genome shotgun sequence of Actinocatenispora thailandica NBRC 105041.</title>
        <authorList>
            <person name="Komaki H."/>
            <person name="Tamura T."/>
        </authorList>
    </citation>
    <scope>NUCLEOTIDE SEQUENCE [LARGE SCALE GENOMIC DNA]</scope>
    <source>
        <strain evidence="5 6">NBRC 105041</strain>
    </source>
</reference>
<evidence type="ECO:0000256" key="1">
    <source>
        <dbReference type="SAM" id="MobiDB-lite"/>
    </source>
</evidence>
<dbReference type="RefSeq" id="WP_203962934.1">
    <property type="nucleotide sequence ID" value="NZ_AP023355.1"/>
</dbReference>
<dbReference type="Pfam" id="PF11887">
    <property type="entry name" value="Mce4_CUP1"/>
    <property type="match status" value="1"/>
</dbReference>
<feature type="region of interest" description="Disordered" evidence="1">
    <location>
        <begin position="370"/>
        <end position="416"/>
    </location>
</feature>
<sequence length="467" mass="49125">MDPRQPEGDLVGETRVTVWPAAKPWGSGGRAFLGLCFVLLVVALLAVSVGAYRKVFTPAVMVTVLTDHTGLQLDRNADVKLRGVVVGQVREIGADGRTARLTVALDPGSVPRIPSNVSASMLPKTLFGEKYVSLAAPAHPSGTPIAAGAVVHQDRSASAVELERVLNAALPLLQAVPPEKVSATLTALATALRGRGAQLGDTLVTLDRYLTVLNANLPTIRADVRKLADVLDTYTGALPDLMAVLANLTVTASTVSEQRAALSEFWSETTGLADTATPFLQRHEGRLIQLGHLSRPLLWVLAEYAPEYPCLTAAAVKLQPNIEGAFDTGRLHITLEITRDSGKYLPGDEPVNLADLGPKCWGLPDHPPVPAPEAPIDDGYDRSADHGGVVSGLPQVPIVRGKDVPPDSFGQGGGTGSVEMGYAGTAEERAVVDPLVAAATGRNVTDLGDITDLLWGPLLRGARVDAR</sequence>
<dbReference type="Pfam" id="PF02470">
    <property type="entry name" value="MlaD"/>
    <property type="match status" value="1"/>
</dbReference>
<dbReference type="AlphaFoldDB" id="A0A7R7DRV3"/>
<keyword evidence="2" id="KW-1133">Transmembrane helix</keyword>
<dbReference type="GO" id="GO:0051701">
    <property type="term" value="P:biological process involved in interaction with host"/>
    <property type="evidence" value="ECO:0007669"/>
    <property type="project" value="TreeGrafter"/>
</dbReference>
<name>A0A7R7DRV3_9ACTN</name>
<evidence type="ECO:0000313" key="6">
    <source>
        <dbReference type="Proteomes" id="UP000611640"/>
    </source>
</evidence>
<protein>
    <submittedName>
        <fullName evidence="5">ABC transporter substrate-binding protein</fullName>
    </submittedName>
</protein>
<dbReference type="InterPro" id="IPR024516">
    <property type="entry name" value="Mce_C"/>
</dbReference>
<accession>A0A7R7DRV3</accession>
<dbReference type="InterPro" id="IPR052336">
    <property type="entry name" value="MlaD_Phospholipid_Transporter"/>
</dbReference>
<keyword evidence="2" id="KW-0472">Membrane</keyword>
<dbReference type="GO" id="GO:0005576">
    <property type="term" value="C:extracellular region"/>
    <property type="evidence" value="ECO:0007669"/>
    <property type="project" value="TreeGrafter"/>
</dbReference>
<feature type="transmembrane region" description="Helical" evidence="2">
    <location>
        <begin position="31"/>
        <end position="52"/>
    </location>
</feature>
<dbReference type="InterPro" id="IPR005693">
    <property type="entry name" value="Mce"/>
</dbReference>
<dbReference type="EMBL" id="AP023355">
    <property type="protein sequence ID" value="BCJ36581.1"/>
    <property type="molecule type" value="Genomic_DNA"/>
</dbReference>